<accession>A0A6S7I5K3</accession>
<sequence>MNGVHALCVSLLLLGVFQVKYGEAWWKDNGADGNEGECPNYKVDKACSLDSDCKGGCDKIDLTCHNEICTSELNVD</sequence>
<protein>
    <submittedName>
        <fullName evidence="1">Uncharacterized protein</fullName>
    </submittedName>
</protein>
<dbReference type="Proteomes" id="UP001152795">
    <property type="component" value="Unassembled WGS sequence"/>
</dbReference>
<gene>
    <name evidence="1" type="ORF">PACLA_8A022308</name>
</gene>
<proteinExistence type="predicted"/>
<dbReference type="EMBL" id="CACRXK020007434">
    <property type="protein sequence ID" value="CAB4012229.1"/>
    <property type="molecule type" value="Genomic_DNA"/>
</dbReference>
<dbReference type="AlphaFoldDB" id="A0A6S7I5K3"/>
<reference evidence="1" key="1">
    <citation type="submission" date="2020-04" db="EMBL/GenBank/DDBJ databases">
        <authorList>
            <person name="Alioto T."/>
            <person name="Alioto T."/>
            <person name="Gomez Garrido J."/>
        </authorList>
    </citation>
    <scope>NUCLEOTIDE SEQUENCE</scope>
    <source>
        <strain evidence="1">A484AB</strain>
    </source>
</reference>
<organism evidence="1 2">
    <name type="scientific">Paramuricea clavata</name>
    <name type="common">Red gorgonian</name>
    <name type="synonym">Violescent sea-whip</name>
    <dbReference type="NCBI Taxonomy" id="317549"/>
    <lineage>
        <taxon>Eukaryota</taxon>
        <taxon>Metazoa</taxon>
        <taxon>Cnidaria</taxon>
        <taxon>Anthozoa</taxon>
        <taxon>Octocorallia</taxon>
        <taxon>Malacalcyonacea</taxon>
        <taxon>Plexauridae</taxon>
        <taxon>Paramuricea</taxon>
    </lineage>
</organism>
<comment type="caution">
    <text evidence="1">The sequence shown here is derived from an EMBL/GenBank/DDBJ whole genome shotgun (WGS) entry which is preliminary data.</text>
</comment>
<keyword evidence="2" id="KW-1185">Reference proteome</keyword>
<evidence type="ECO:0000313" key="2">
    <source>
        <dbReference type="Proteomes" id="UP001152795"/>
    </source>
</evidence>
<name>A0A6S7I5K3_PARCT</name>
<evidence type="ECO:0000313" key="1">
    <source>
        <dbReference type="EMBL" id="CAB4012229.1"/>
    </source>
</evidence>